<sequence length="226" mass="24719">MPRLRQLLRRSGSASTVGTRRPSSSRRRGDTVHEDALRAVLSENPNDERAFQALAEIVRRHASQAHVDEDPLAAEGAVPTRRREADLAEWALAEELAGNPKAWYPLIELARLSIGDDHEGTLRRLATAAERDPSGQALANGLELLREAGMPVDALGLGVGHWRPREHVAEAGRQVVLAALDAERPLDARIQLDALVASTPHKVEVRAFADELDSRIEQSRQRTAGA</sequence>
<reference evidence="2 3" key="1">
    <citation type="submission" date="2019-10" db="EMBL/GenBank/DDBJ databases">
        <title>Genome sequence of Luteimicrobium xylanilyticum HY-24.</title>
        <authorList>
            <person name="Kim D.Y."/>
            <person name="Park H.-Y."/>
        </authorList>
    </citation>
    <scope>NUCLEOTIDE SEQUENCE [LARGE SCALE GENOMIC DNA]</scope>
    <source>
        <strain evidence="2 3">HY-24</strain>
    </source>
</reference>
<gene>
    <name evidence="2" type="ORF">KDY119_02151</name>
</gene>
<dbReference type="KEGG" id="lxl:KDY119_02151"/>
<dbReference type="EMBL" id="CP045529">
    <property type="protein sequence ID" value="QFU98634.1"/>
    <property type="molecule type" value="Genomic_DNA"/>
</dbReference>
<protein>
    <submittedName>
        <fullName evidence="2">Uncharacterized protein</fullName>
    </submittedName>
</protein>
<evidence type="ECO:0000313" key="2">
    <source>
        <dbReference type="EMBL" id="QFU98634.1"/>
    </source>
</evidence>
<name>A0A5P9QB37_9MICO</name>
<keyword evidence="3" id="KW-1185">Reference proteome</keyword>
<organism evidence="2 3">
    <name type="scientific">Luteimicrobium xylanilyticum</name>
    <dbReference type="NCBI Taxonomy" id="1133546"/>
    <lineage>
        <taxon>Bacteria</taxon>
        <taxon>Bacillati</taxon>
        <taxon>Actinomycetota</taxon>
        <taxon>Actinomycetes</taxon>
        <taxon>Micrococcales</taxon>
        <taxon>Luteimicrobium</taxon>
    </lineage>
</organism>
<accession>A0A5P9QB37</accession>
<feature type="region of interest" description="Disordered" evidence="1">
    <location>
        <begin position="1"/>
        <end position="33"/>
    </location>
</feature>
<proteinExistence type="predicted"/>
<dbReference type="AlphaFoldDB" id="A0A5P9QB37"/>
<dbReference type="Proteomes" id="UP000326702">
    <property type="component" value="Chromosome"/>
</dbReference>
<evidence type="ECO:0000313" key="3">
    <source>
        <dbReference type="Proteomes" id="UP000326702"/>
    </source>
</evidence>
<evidence type="ECO:0000256" key="1">
    <source>
        <dbReference type="SAM" id="MobiDB-lite"/>
    </source>
</evidence>